<dbReference type="AlphaFoldDB" id="A0AB39U958"/>
<reference evidence="2" key="1">
    <citation type="submission" date="2023-07" db="EMBL/GenBank/DDBJ databases">
        <title>Bifidobacterium aquikefiriaerophilum sp. nov. and Bifidobacterium eccum sp. nov., isolated from water kefir.</title>
        <authorList>
            <person name="Breselge S."/>
            <person name="Bellassi P."/>
            <person name="Barcenilla C."/>
            <person name="Alvarez-Ordonez A."/>
            <person name="Morelli L."/>
            <person name="Cotter P.D."/>
        </authorList>
    </citation>
    <scope>NUCLEOTIDE SEQUENCE</scope>
    <source>
        <strain evidence="2">WK041_4_12</strain>
    </source>
</reference>
<dbReference type="Pfam" id="PF04020">
    <property type="entry name" value="Phage_holin_4_2"/>
    <property type="match status" value="1"/>
</dbReference>
<accession>A0AB39U958</accession>
<feature type="transmembrane region" description="Helical" evidence="1">
    <location>
        <begin position="7"/>
        <end position="27"/>
    </location>
</feature>
<dbReference type="PANTHER" id="PTHR37309">
    <property type="entry name" value="SLR0284 PROTEIN"/>
    <property type="match status" value="1"/>
</dbReference>
<evidence type="ECO:0000256" key="1">
    <source>
        <dbReference type="SAM" id="Phobius"/>
    </source>
</evidence>
<feature type="transmembrane region" description="Helical" evidence="1">
    <location>
        <begin position="97"/>
        <end position="119"/>
    </location>
</feature>
<keyword evidence="1" id="KW-0472">Membrane</keyword>
<dbReference type="InterPro" id="IPR007165">
    <property type="entry name" value="Phage_holin_4_2"/>
</dbReference>
<keyword evidence="1" id="KW-0812">Transmembrane</keyword>
<feature type="transmembrane region" description="Helical" evidence="1">
    <location>
        <begin position="33"/>
        <end position="50"/>
    </location>
</feature>
<gene>
    <name evidence="2" type="ORF">QN215_04725</name>
</gene>
<name>A0AB39U958_9BIFI</name>
<evidence type="ECO:0000313" key="2">
    <source>
        <dbReference type="EMBL" id="XDS45406.1"/>
    </source>
</evidence>
<dbReference type="PANTHER" id="PTHR37309:SF1">
    <property type="entry name" value="SLR0284 PROTEIN"/>
    <property type="match status" value="1"/>
</dbReference>
<sequence>MGHFIGRWFALTVAAGVMAWLLPGIVIIGSSKVLALLSFALFMALINASIKPIVHVLALPITILTLGLAALVINVIFMELASWLSLAIFQTGVYIEGFWWAVFGGFIMMIVNGIVGAIIHD</sequence>
<dbReference type="RefSeq" id="WP_369344942.1">
    <property type="nucleotide sequence ID" value="NZ_CP129674.1"/>
</dbReference>
<feature type="transmembrane region" description="Helical" evidence="1">
    <location>
        <begin position="57"/>
        <end position="77"/>
    </location>
</feature>
<dbReference type="KEGG" id="baqk:QN215_04725"/>
<proteinExistence type="predicted"/>
<protein>
    <submittedName>
        <fullName evidence="2">Phage holin family protein</fullName>
    </submittedName>
</protein>
<organism evidence="2">
    <name type="scientific">Bifidobacterium aquikefiricola</name>
    <dbReference type="NCBI Taxonomy" id="3059038"/>
    <lineage>
        <taxon>Bacteria</taxon>
        <taxon>Bacillati</taxon>
        <taxon>Actinomycetota</taxon>
        <taxon>Actinomycetes</taxon>
        <taxon>Bifidobacteriales</taxon>
        <taxon>Bifidobacteriaceae</taxon>
        <taxon>Bifidobacterium</taxon>
    </lineage>
</organism>
<keyword evidence="1" id="KW-1133">Transmembrane helix</keyword>
<dbReference type="EMBL" id="CP129674">
    <property type="protein sequence ID" value="XDS45406.1"/>
    <property type="molecule type" value="Genomic_DNA"/>
</dbReference>